<name>A0A6I1GHI8_9BIFI</name>
<dbReference type="InterPro" id="IPR016161">
    <property type="entry name" value="Ald_DH/histidinol_DH"/>
</dbReference>
<dbReference type="InterPro" id="IPR029510">
    <property type="entry name" value="Ald_DH_CS_GLU"/>
</dbReference>
<evidence type="ECO:0000256" key="3">
    <source>
        <dbReference type="ARBA" id="ARBA00023027"/>
    </source>
</evidence>
<dbReference type="PIRSF" id="PIRSF036492">
    <property type="entry name" value="ALDH"/>
    <property type="match status" value="1"/>
</dbReference>
<accession>A0A6I1GHI8</accession>
<dbReference type="Proteomes" id="UP000441772">
    <property type="component" value="Unassembled WGS sequence"/>
</dbReference>
<dbReference type="PANTHER" id="PTHR43570">
    <property type="entry name" value="ALDEHYDE DEHYDROGENASE"/>
    <property type="match status" value="1"/>
</dbReference>
<protein>
    <recommendedName>
        <fullName evidence="4">Aldehyde dehydrogenase</fullName>
    </recommendedName>
</protein>
<evidence type="ECO:0000313" key="11">
    <source>
        <dbReference type="Proteomes" id="UP000441772"/>
    </source>
</evidence>
<gene>
    <name evidence="10" type="ORF">F7D09_0290</name>
</gene>
<dbReference type="CDD" id="cd07087">
    <property type="entry name" value="ALDH_F3-13-14_CALDH-like"/>
    <property type="match status" value="1"/>
</dbReference>
<dbReference type="Pfam" id="PF00171">
    <property type="entry name" value="Aldedh"/>
    <property type="match status" value="1"/>
</dbReference>
<dbReference type="FunFam" id="3.40.309.10:FF:000003">
    <property type="entry name" value="Aldehyde dehydrogenase"/>
    <property type="match status" value="1"/>
</dbReference>
<dbReference type="InterPro" id="IPR016163">
    <property type="entry name" value="Ald_DH_C"/>
</dbReference>
<dbReference type="GO" id="GO:0006081">
    <property type="term" value="P:aldehyde metabolic process"/>
    <property type="evidence" value="ECO:0007669"/>
    <property type="project" value="InterPro"/>
</dbReference>
<dbReference type="EMBL" id="WBVT01000003">
    <property type="protein sequence ID" value="KAB7791124.1"/>
    <property type="molecule type" value="Genomic_DNA"/>
</dbReference>
<feature type="region of interest" description="Disordered" evidence="8">
    <location>
        <begin position="1"/>
        <end position="39"/>
    </location>
</feature>
<feature type="compositionally biased region" description="Basic and acidic residues" evidence="8">
    <location>
        <begin position="1"/>
        <end position="21"/>
    </location>
</feature>
<comment type="similarity">
    <text evidence="1 4 7">Belongs to the aldehyde dehydrogenase family.</text>
</comment>
<dbReference type="Gene3D" id="3.40.309.10">
    <property type="entry name" value="Aldehyde Dehydrogenase, Chain A, domain 2"/>
    <property type="match status" value="1"/>
</dbReference>
<evidence type="ECO:0000256" key="5">
    <source>
        <dbReference type="PIRSR" id="PIRSR036492-1"/>
    </source>
</evidence>
<keyword evidence="2 4" id="KW-0560">Oxidoreductase</keyword>
<dbReference type="InterPro" id="IPR016160">
    <property type="entry name" value="Ald_DH_CS_CYS"/>
</dbReference>
<dbReference type="PROSITE" id="PS00687">
    <property type="entry name" value="ALDEHYDE_DEHYDR_GLU"/>
    <property type="match status" value="1"/>
</dbReference>
<dbReference type="PROSITE" id="PS00070">
    <property type="entry name" value="ALDEHYDE_DEHYDR_CYS"/>
    <property type="match status" value="1"/>
</dbReference>
<evidence type="ECO:0000256" key="1">
    <source>
        <dbReference type="ARBA" id="ARBA00009986"/>
    </source>
</evidence>
<dbReference type="GO" id="GO:0004029">
    <property type="term" value="F:aldehyde dehydrogenase (NAD+) activity"/>
    <property type="evidence" value="ECO:0007669"/>
    <property type="project" value="TreeGrafter"/>
</dbReference>
<comment type="caution">
    <text evidence="10">The sequence shown here is derived from an EMBL/GenBank/DDBJ whole genome shotgun (WGS) entry which is preliminary data.</text>
</comment>
<evidence type="ECO:0000256" key="7">
    <source>
        <dbReference type="RuleBase" id="RU003345"/>
    </source>
</evidence>
<dbReference type="GO" id="GO:0005737">
    <property type="term" value="C:cytoplasm"/>
    <property type="evidence" value="ECO:0007669"/>
    <property type="project" value="TreeGrafter"/>
</dbReference>
<feature type="domain" description="Aldehyde dehydrogenase" evidence="9">
    <location>
        <begin position="21"/>
        <end position="466"/>
    </location>
</feature>
<proteinExistence type="inferred from homology"/>
<evidence type="ECO:0000313" key="10">
    <source>
        <dbReference type="EMBL" id="KAB7791124.1"/>
    </source>
</evidence>
<feature type="active site" evidence="5">
    <location>
        <position position="278"/>
    </location>
</feature>
<keyword evidence="3" id="KW-0520">NAD</keyword>
<dbReference type="AlphaFoldDB" id="A0A6I1GHI8"/>
<evidence type="ECO:0000256" key="2">
    <source>
        <dbReference type="ARBA" id="ARBA00023002"/>
    </source>
</evidence>
<sequence length="501" mass="54062">MTNDSTAHDSNTHGDVTHDVPTDDVPTDDVPTLSHDQAQRLSDRLHRTFRSGVTRPIRWRQAQLDALARLLRDNAAELTRAVHADLGKPAAETKLMEIGLVLDEIRFVRARVRRWSARHPKPMPLLMQPAVGWTLAEPKGVALIISPWNYPLMLTFEPLADAIAAGCCACLKPSELSPRTSALIASLVPRYLDPDAVAVVQGGATETGMLLDLPFDHLFYTGGGRVGRIVMAAAAKRLTPVTLELGGKSPVFVDGTANLEVAARRIAWGRFINAGQTCVAPDYVLATPDVIGPLTERIVVAVRRMFGDDPKQSASFGRIVSERHVRRLAALLPAGDDGPHVACGGEVDVAARYVAPTVLTGVSPDDPVMQEEIFGPILPVLEVADAREAVAFVTARDRPLAAYVFSRDRRTRTLFERETSSGALGFGLTLGHLTSSRLPFGGVGGSGMGAYHGKAGFLEFSHVKTVVGKPSLPDTLSLAYPPYDRLKRTLADIVTLHGRAR</sequence>
<dbReference type="PANTHER" id="PTHR43570:SF16">
    <property type="entry name" value="ALDEHYDE DEHYDROGENASE TYPE III, ISOFORM Q"/>
    <property type="match status" value="1"/>
</dbReference>
<dbReference type="Gene3D" id="3.40.605.10">
    <property type="entry name" value="Aldehyde Dehydrogenase, Chain A, domain 1"/>
    <property type="match status" value="1"/>
</dbReference>
<dbReference type="InterPro" id="IPR012394">
    <property type="entry name" value="Aldehyde_DH_NAD(P)"/>
</dbReference>
<feature type="active site" evidence="5 6">
    <location>
        <position position="244"/>
    </location>
</feature>
<dbReference type="InterPro" id="IPR015590">
    <property type="entry name" value="Aldehyde_DH_dom"/>
</dbReference>
<reference evidence="10 11" key="1">
    <citation type="submission" date="2019-09" db="EMBL/GenBank/DDBJ databases">
        <title>Characterization of the phylogenetic diversity of two novel species belonging to the genus Bifidobacterium: Bifidobacterium cebidarum sp. nov. and Bifidobacterium leontopitheci sp. nov.</title>
        <authorList>
            <person name="Lugli G.A."/>
            <person name="Duranti S."/>
            <person name="Milani C."/>
            <person name="Turroni F."/>
            <person name="Ventura M."/>
        </authorList>
    </citation>
    <scope>NUCLEOTIDE SEQUENCE [LARGE SCALE GENOMIC DNA]</scope>
    <source>
        <strain evidence="10 11">LMG 31471</strain>
    </source>
</reference>
<keyword evidence="11" id="KW-1185">Reference proteome</keyword>
<dbReference type="RefSeq" id="WP_152233674.1">
    <property type="nucleotide sequence ID" value="NZ_JBHSKZ010000002.1"/>
</dbReference>
<evidence type="ECO:0000256" key="6">
    <source>
        <dbReference type="PROSITE-ProRule" id="PRU10007"/>
    </source>
</evidence>
<dbReference type="InterPro" id="IPR016162">
    <property type="entry name" value="Ald_DH_N"/>
</dbReference>
<evidence type="ECO:0000256" key="8">
    <source>
        <dbReference type="SAM" id="MobiDB-lite"/>
    </source>
</evidence>
<organism evidence="10 11">
    <name type="scientific">Bifidobacterium leontopitheci</name>
    <dbReference type="NCBI Taxonomy" id="2650774"/>
    <lineage>
        <taxon>Bacteria</taxon>
        <taxon>Bacillati</taxon>
        <taxon>Actinomycetota</taxon>
        <taxon>Actinomycetes</taxon>
        <taxon>Bifidobacteriales</taxon>
        <taxon>Bifidobacteriaceae</taxon>
        <taxon>Bifidobacterium</taxon>
    </lineage>
</organism>
<dbReference type="SUPFAM" id="SSF53720">
    <property type="entry name" value="ALDH-like"/>
    <property type="match status" value="1"/>
</dbReference>
<evidence type="ECO:0000259" key="9">
    <source>
        <dbReference type="Pfam" id="PF00171"/>
    </source>
</evidence>
<evidence type="ECO:0000256" key="4">
    <source>
        <dbReference type="PIRNR" id="PIRNR036492"/>
    </source>
</evidence>
<dbReference type="FunFam" id="3.40.605.10:FF:000004">
    <property type="entry name" value="Aldehyde dehydrogenase"/>
    <property type="match status" value="1"/>
</dbReference>